<evidence type="ECO:0000256" key="1">
    <source>
        <dbReference type="SAM" id="Phobius"/>
    </source>
</evidence>
<sequence length="223" mass="25856">MIIIPLLLCIIALIFFIMSNRILISSKIKKYFIVGYLTIIIISALTIYFIPKSNLLQITKLTNDYSLDTNSFKDLIVENKVNSSNELFKKFSWSFDYSNSTLKITDRLAPYQVICEKKSTNDEKIEVVQYVTPFYVNGVNVTDKVPPLSINLNKDELILYNDQNVNINMYKFEFDFPIKQFSETAASYNNKLLNFPSLDVIHIKVPKDCQITVPNYKQFEVIN</sequence>
<dbReference type="STRING" id="1121302.SAMN02745163_03950"/>
<dbReference type="OrthoDB" id="1796004at2"/>
<gene>
    <name evidence="2" type="ORF">SAMN02745163_03950</name>
</gene>
<evidence type="ECO:0000313" key="3">
    <source>
        <dbReference type="Proteomes" id="UP000184310"/>
    </source>
</evidence>
<dbReference type="RefSeq" id="WP_072992215.1">
    <property type="nucleotide sequence ID" value="NZ_FQZB01000019.1"/>
</dbReference>
<dbReference type="EMBL" id="FQZB01000019">
    <property type="protein sequence ID" value="SHK52032.1"/>
    <property type="molecule type" value="Genomic_DNA"/>
</dbReference>
<proteinExistence type="predicted"/>
<name>A0A1M6T4U5_9CLOT</name>
<dbReference type="Proteomes" id="UP000184310">
    <property type="component" value="Unassembled WGS sequence"/>
</dbReference>
<organism evidence="2 3">
    <name type="scientific">Clostridium cavendishii DSM 21758</name>
    <dbReference type="NCBI Taxonomy" id="1121302"/>
    <lineage>
        <taxon>Bacteria</taxon>
        <taxon>Bacillati</taxon>
        <taxon>Bacillota</taxon>
        <taxon>Clostridia</taxon>
        <taxon>Eubacteriales</taxon>
        <taxon>Clostridiaceae</taxon>
        <taxon>Clostridium</taxon>
    </lineage>
</organism>
<feature type="transmembrane region" description="Helical" evidence="1">
    <location>
        <begin position="31"/>
        <end position="50"/>
    </location>
</feature>
<accession>A0A1M6T4U5</accession>
<keyword evidence="1" id="KW-1133">Transmembrane helix</keyword>
<reference evidence="2 3" key="1">
    <citation type="submission" date="2016-11" db="EMBL/GenBank/DDBJ databases">
        <authorList>
            <person name="Jaros S."/>
            <person name="Januszkiewicz K."/>
            <person name="Wedrychowicz H."/>
        </authorList>
    </citation>
    <scope>NUCLEOTIDE SEQUENCE [LARGE SCALE GENOMIC DNA]</scope>
    <source>
        <strain evidence="2 3">DSM 21758</strain>
    </source>
</reference>
<evidence type="ECO:0000313" key="2">
    <source>
        <dbReference type="EMBL" id="SHK52032.1"/>
    </source>
</evidence>
<keyword evidence="3" id="KW-1185">Reference proteome</keyword>
<dbReference type="AlphaFoldDB" id="A0A1M6T4U5"/>
<protein>
    <submittedName>
        <fullName evidence="2">Uncharacterized protein</fullName>
    </submittedName>
</protein>
<keyword evidence="1" id="KW-0472">Membrane</keyword>
<keyword evidence="1" id="KW-0812">Transmembrane</keyword>